<dbReference type="GeneID" id="61186213"/>
<dbReference type="HOGENOM" id="CLU_489829_0_0_9"/>
<keyword evidence="1" id="KW-0472">Membrane</keyword>
<dbReference type="Pfam" id="PF03009">
    <property type="entry name" value="GDPD"/>
    <property type="match status" value="1"/>
</dbReference>
<gene>
    <name evidence="3" type="ordered locus">C270_04350</name>
</gene>
<dbReference type="AlphaFoldDB" id="K0DCX3"/>
<protein>
    <submittedName>
        <fullName evidence="3">Glycerophosphoryl diester phosphodiesterase family protein</fullName>
    </submittedName>
</protein>
<feature type="transmembrane region" description="Helical" evidence="1">
    <location>
        <begin position="63"/>
        <end position="88"/>
    </location>
</feature>
<dbReference type="GO" id="GO:0008081">
    <property type="term" value="F:phosphoric diester hydrolase activity"/>
    <property type="evidence" value="ECO:0007669"/>
    <property type="project" value="InterPro"/>
</dbReference>
<keyword evidence="1" id="KW-1133">Transmembrane helix</keyword>
<keyword evidence="1" id="KW-0812">Transmembrane</keyword>
<dbReference type="GO" id="GO:0006629">
    <property type="term" value="P:lipid metabolic process"/>
    <property type="evidence" value="ECO:0007669"/>
    <property type="project" value="InterPro"/>
</dbReference>
<dbReference type="Gene3D" id="3.20.20.190">
    <property type="entry name" value="Phosphatidylinositol (PI) phosphodiesterase"/>
    <property type="match status" value="1"/>
</dbReference>
<evidence type="ECO:0000256" key="1">
    <source>
        <dbReference type="SAM" id="Phobius"/>
    </source>
</evidence>
<dbReference type="Proteomes" id="UP000006299">
    <property type="component" value="Chromosome"/>
</dbReference>
<feature type="transmembrane region" description="Helical" evidence="1">
    <location>
        <begin position="108"/>
        <end position="125"/>
    </location>
</feature>
<feature type="transmembrane region" description="Helical" evidence="1">
    <location>
        <begin position="276"/>
        <end position="296"/>
    </location>
</feature>
<dbReference type="EMBL" id="CP003851">
    <property type="protein sequence ID" value="AFT81781.1"/>
    <property type="molecule type" value="Genomic_DNA"/>
</dbReference>
<dbReference type="KEGG" id="lcn:C270_04350"/>
<proteinExistence type="predicted"/>
<feature type="transmembrane region" description="Helical" evidence="1">
    <location>
        <begin position="145"/>
        <end position="165"/>
    </location>
</feature>
<accession>K0DCX3</accession>
<dbReference type="PROSITE" id="PS51704">
    <property type="entry name" value="GP_PDE"/>
    <property type="match status" value="1"/>
</dbReference>
<feature type="transmembrane region" description="Helical" evidence="1">
    <location>
        <begin position="198"/>
        <end position="218"/>
    </location>
</feature>
<dbReference type="PANTHER" id="PTHR46211:SF8">
    <property type="entry name" value="PHOSPHODIESTERASE"/>
    <property type="match status" value="1"/>
</dbReference>
<dbReference type="PATRIC" id="fig|1229758.3.peg.870"/>
<dbReference type="PANTHER" id="PTHR46211">
    <property type="entry name" value="GLYCEROPHOSPHORYL DIESTER PHOSPHODIESTERASE"/>
    <property type="match status" value="1"/>
</dbReference>
<evidence type="ECO:0000313" key="3">
    <source>
        <dbReference type="EMBL" id="AFT81781.1"/>
    </source>
</evidence>
<dbReference type="InterPro" id="IPR017946">
    <property type="entry name" value="PLC-like_Pdiesterase_TIM-brl"/>
</dbReference>
<feature type="domain" description="GP-PDE" evidence="2">
    <location>
        <begin position="308"/>
        <end position="536"/>
    </location>
</feature>
<evidence type="ECO:0000259" key="2">
    <source>
        <dbReference type="PROSITE" id="PS51704"/>
    </source>
</evidence>
<feature type="transmembrane region" description="Helical" evidence="1">
    <location>
        <begin position="12"/>
        <end position="31"/>
    </location>
</feature>
<evidence type="ECO:0000313" key="4">
    <source>
        <dbReference type="Proteomes" id="UP000006299"/>
    </source>
</evidence>
<organism evidence="3 4">
    <name type="scientific">Leuconostoc carnosum (strain JB16)</name>
    <dbReference type="NCBI Taxonomy" id="1229758"/>
    <lineage>
        <taxon>Bacteria</taxon>
        <taxon>Bacillati</taxon>
        <taxon>Bacillota</taxon>
        <taxon>Bacilli</taxon>
        <taxon>Lactobacillales</taxon>
        <taxon>Lactobacillaceae</taxon>
        <taxon>Leuconostoc</taxon>
    </lineage>
</organism>
<dbReference type="InterPro" id="IPR030395">
    <property type="entry name" value="GP_PDE_dom"/>
</dbReference>
<dbReference type="STRING" id="1229758.C270_04350"/>
<sequence>MIKINNRRSFSSVVMVILVIFLFNIFSDYSINFLQSHQPPTYLIPTNNFNRLMTYLLTYWGNYAITGVGYLFLWGLYVVLLLSSLLWFWNKFSWTNLLNGLKTGRVHLYSVVILLMTLPLNQFGFKFPLSYYLTIPKTFLDMVLAGVWLPWVGWAIYLLIILLLIKSRYFIYQVVISRDSIVASFKNSWQRGHLKTRLFLALLEVIGILIMSLLVIIYMQKVCDVIAPVTIRRLTANILVVVMTGIFYWLTAYLIAVFCQAATPESLNNGSANQPLLINVVSLVVLVVVSISSVTFSGKLMGLPNQKYLVIAHKGVSHLHATPNVIDNLKKVSQAQPDYIEIDIQRTIDGVYVLSHDSKVTDKEGKRFTIKETKWSVLKQLTLVDGKKDFNLSTFDEYLKLANHYHQKLLVELKISDTITNQQLKAFTTKYKTRLKENHAEIQSLNQNALKRVSKYLKIRTGLLSPVKNTIDSAKNNDFYSIEYSNVNTTMVREIDKQNKDLYIWTVNRPEDVASGYVLGVRGFITDYPKRVRSQLQQIKGQPTYSEALEGVILFQKSGV</sequence>
<keyword evidence="4" id="KW-1185">Reference proteome</keyword>
<feature type="transmembrane region" description="Helical" evidence="1">
    <location>
        <begin position="238"/>
        <end position="264"/>
    </location>
</feature>
<name>K0DCX3_LEUCJ</name>
<dbReference type="SUPFAM" id="SSF51695">
    <property type="entry name" value="PLC-like phosphodiesterases"/>
    <property type="match status" value="1"/>
</dbReference>
<dbReference type="eggNOG" id="COG0584">
    <property type="taxonomic scope" value="Bacteria"/>
</dbReference>
<reference evidence="3 4" key="1">
    <citation type="journal article" date="2012" name="J. Bacteriol.">
        <title>Complete genome sequence of Leuconostoc carnosum strain JB16, isolated from Kimchi.</title>
        <authorList>
            <person name="Jung J.Y."/>
            <person name="Lee S.H."/>
            <person name="Jeon C.O."/>
        </authorList>
    </citation>
    <scope>NUCLEOTIDE SEQUENCE [LARGE SCALE GENOMIC DNA]</scope>
    <source>
        <strain evidence="3 4">JB16</strain>
    </source>
</reference>
<dbReference type="RefSeq" id="WP_014974393.1">
    <property type="nucleotide sequence ID" value="NC_018673.1"/>
</dbReference>